<dbReference type="PROSITE" id="PS51257">
    <property type="entry name" value="PROKAR_LIPOPROTEIN"/>
    <property type="match status" value="1"/>
</dbReference>
<accession>A0ABY8VKY4</accession>
<keyword evidence="3" id="KW-1185">Reference proteome</keyword>
<dbReference type="EMBL" id="CP126970">
    <property type="protein sequence ID" value="WIM70305.1"/>
    <property type="molecule type" value="Genomic_DNA"/>
</dbReference>
<name>A0ABY8VKY4_9CORY</name>
<feature type="compositionally biased region" description="Low complexity" evidence="1">
    <location>
        <begin position="51"/>
        <end position="77"/>
    </location>
</feature>
<evidence type="ECO:0008006" key="4">
    <source>
        <dbReference type="Google" id="ProtNLM"/>
    </source>
</evidence>
<protein>
    <recommendedName>
        <fullName evidence="4">Secreted protein</fullName>
    </recommendedName>
</protein>
<reference evidence="2 3" key="1">
    <citation type="submission" date="2023-05" db="EMBL/GenBank/DDBJ databases">
        <title>Corynebacterium suedekumii sp. nov. and Corynebacterium breve sp. nov. isolated from raw cow's milk.</title>
        <authorList>
            <person name="Baer M.K."/>
            <person name="Mehl L."/>
            <person name="Hellmuth R."/>
            <person name="Marke G."/>
            <person name="Lipski A."/>
        </authorList>
    </citation>
    <scope>NUCLEOTIDE SEQUENCE [LARGE SCALE GENOMIC DNA]</scope>
    <source>
        <strain evidence="2 3">LM112</strain>
    </source>
</reference>
<feature type="region of interest" description="Disordered" evidence="1">
    <location>
        <begin position="51"/>
        <end position="80"/>
    </location>
</feature>
<dbReference type="RefSeq" id="WP_284874895.1">
    <property type="nucleotide sequence ID" value="NZ_CP126970.1"/>
</dbReference>
<evidence type="ECO:0000313" key="3">
    <source>
        <dbReference type="Proteomes" id="UP001238805"/>
    </source>
</evidence>
<dbReference type="Proteomes" id="UP001238805">
    <property type="component" value="Chromosome"/>
</dbReference>
<proteinExistence type="predicted"/>
<evidence type="ECO:0000313" key="2">
    <source>
        <dbReference type="EMBL" id="WIM70305.1"/>
    </source>
</evidence>
<gene>
    <name evidence="2" type="ORF">QP029_00040</name>
</gene>
<organism evidence="2 3">
    <name type="scientific">Corynebacterium suedekumii</name>
    <dbReference type="NCBI Taxonomy" id="3049801"/>
    <lineage>
        <taxon>Bacteria</taxon>
        <taxon>Bacillati</taxon>
        <taxon>Actinomycetota</taxon>
        <taxon>Actinomycetes</taxon>
        <taxon>Mycobacteriales</taxon>
        <taxon>Corynebacteriaceae</taxon>
        <taxon>Corynebacterium</taxon>
    </lineage>
</organism>
<sequence>MTLWTPRLPRLVLAGGAAGALALAGCTDTGSEQAAPVTSTVVVTSTMQPAATPAGTAAPESAAPAVTTAASTSEEPAGGPCEVSAIQQVSGYEEMDMMLYCDGDWARAALYQSDWLQVFTWAGGEWAPYRAHGETRGLGMTTGCYLAERIAADGMPAELVDKATICDEDDLIF</sequence>
<evidence type="ECO:0000256" key="1">
    <source>
        <dbReference type="SAM" id="MobiDB-lite"/>
    </source>
</evidence>